<dbReference type="NCBIfam" id="TIGR02491">
    <property type="entry name" value="NrdG"/>
    <property type="match status" value="1"/>
</dbReference>
<comment type="caution">
    <text evidence="14">The sequence shown here is derived from an EMBL/GenBank/DDBJ whole genome shotgun (WGS) entry which is preliminary data.</text>
</comment>
<dbReference type="InterPro" id="IPR013785">
    <property type="entry name" value="Aldolase_TIM"/>
</dbReference>
<keyword evidence="8 12" id="KW-0560">Oxidoreductase</keyword>
<dbReference type="PIRSF" id="PIRSF000368">
    <property type="entry name" value="NrdG"/>
    <property type="match status" value="1"/>
</dbReference>
<gene>
    <name evidence="14" type="ORF">Q428_08010</name>
</gene>
<sequence>MDVRIAGIVKESVVDGPGIRYVIFAQGCKHGCEGCHNPQTHDFNGGYVIDADEILMDIYSKQYIDGVTLSGGDPFFQIDAFQYIAKELKKRGINILVYSGFTFEEIVSDIKKKKLLELTDILIDGPFILKKKTLKLPFRGSENQRIIDVKRSLNKGEVVLFNL</sequence>
<evidence type="ECO:0000313" key="15">
    <source>
        <dbReference type="Proteomes" id="UP000019681"/>
    </source>
</evidence>
<dbReference type="GO" id="GO:0004748">
    <property type="term" value="F:ribonucleoside-diphosphate reductase activity, thioredoxin disulfide as acceptor"/>
    <property type="evidence" value="ECO:0007669"/>
    <property type="project" value="TreeGrafter"/>
</dbReference>
<evidence type="ECO:0000256" key="1">
    <source>
        <dbReference type="ARBA" id="ARBA00001966"/>
    </source>
</evidence>
<dbReference type="InterPro" id="IPR034457">
    <property type="entry name" value="Organic_radical-activating"/>
</dbReference>
<keyword evidence="6" id="KW-0949">S-adenosyl-L-methionine</keyword>
<evidence type="ECO:0000256" key="7">
    <source>
        <dbReference type="ARBA" id="ARBA00022723"/>
    </source>
</evidence>
<keyword evidence="10" id="KW-0411">Iron-sulfur</keyword>
<dbReference type="PANTHER" id="PTHR30352:SF2">
    <property type="entry name" value="ANAEROBIC RIBONUCLEOSIDE-TRIPHOSPHATE REDUCTASE-ACTIVATING PROTEIN"/>
    <property type="match status" value="1"/>
</dbReference>
<dbReference type="SFLD" id="SFLDG01066">
    <property type="entry name" value="organic_radical-activating_enz"/>
    <property type="match status" value="1"/>
</dbReference>
<dbReference type="InterPro" id="IPR007197">
    <property type="entry name" value="rSAM"/>
</dbReference>
<dbReference type="PROSITE" id="PS01087">
    <property type="entry name" value="RADICAL_ACTIVATING"/>
    <property type="match status" value="1"/>
</dbReference>
<evidence type="ECO:0000256" key="11">
    <source>
        <dbReference type="ARBA" id="ARBA00047365"/>
    </source>
</evidence>
<dbReference type="PROSITE" id="PS51918">
    <property type="entry name" value="RADICAL_SAM"/>
    <property type="match status" value="1"/>
</dbReference>
<dbReference type="Gene3D" id="3.20.20.70">
    <property type="entry name" value="Aldolase class I"/>
    <property type="match status" value="1"/>
</dbReference>
<dbReference type="GO" id="GO:0046872">
    <property type="term" value="F:metal ion binding"/>
    <property type="evidence" value="ECO:0007669"/>
    <property type="project" value="UniProtKB-KW"/>
</dbReference>
<reference evidence="14 15" key="1">
    <citation type="journal article" date="2014" name="Genome Announc.">
        <title>Draft Genome Sequence of Fervidicella metallireducens Strain AeBT, an Iron-Reducing Thermoanaerobe from the Great Artesian Basin.</title>
        <authorList>
            <person name="Patel B.K."/>
        </authorList>
    </citation>
    <scope>NUCLEOTIDE SEQUENCE [LARGE SCALE GENOMIC DNA]</scope>
    <source>
        <strain evidence="14 15">AeB</strain>
    </source>
</reference>
<evidence type="ECO:0000256" key="2">
    <source>
        <dbReference type="ARBA" id="ARBA00003852"/>
    </source>
</evidence>
<evidence type="ECO:0000256" key="5">
    <source>
        <dbReference type="ARBA" id="ARBA00022485"/>
    </source>
</evidence>
<dbReference type="SFLD" id="SFLDF00299">
    <property type="entry name" value="anaerobic_ribonucleoside-triph"/>
    <property type="match status" value="1"/>
</dbReference>
<dbReference type="GO" id="GO:0051539">
    <property type="term" value="F:4 iron, 4 sulfur cluster binding"/>
    <property type="evidence" value="ECO:0007669"/>
    <property type="project" value="UniProtKB-KW"/>
</dbReference>
<protein>
    <recommendedName>
        <fullName evidence="4 12">Anaerobic ribonucleoside-triphosphate reductase-activating protein</fullName>
        <ecNumber evidence="12">1.97.1.-</ecNumber>
    </recommendedName>
</protein>
<accession>A0A017RUQ8</accession>
<comment type="similarity">
    <text evidence="3 12">Belongs to the organic radical-activating enzymes family.</text>
</comment>
<proteinExistence type="inferred from homology"/>
<keyword evidence="5" id="KW-0004">4Fe-4S</keyword>
<keyword evidence="7" id="KW-0479">Metal-binding</keyword>
<evidence type="ECO:0000256" key="8">
    <source>
        <dbReference type="ARBA" id="ARBA00023002"/>
    </source>
</evidence>
<evidence type="ECO:0000313" key="14">
    <source>
        <dbReference type="EMBL" id="EYE88417.1"/>
    </source>
</evidence>
<dbReference type="CDD" id="cd01335">
    <property type="entry name" value="Radical_SAM"/>
    <property type="match status" value="1"/>
</dbReference>
<dbReference type="EMBL" id="AZQP01000021">
    <property type="protein sequence ID" value="EYE88417.1"/>
    <property type="molecule type" value="Genomic_DNA"/>
</dbReference>
<dbReference type="OrthoDB" id="9782387at2"/>
<evidence type="ECO:0000256" key="3">
    <source>
        <dbReference type="ARBA" id="ARBA00009777"/>
    </source>
</evidence>
<evidence type="ECO:0000256" key="9">
    <source>
        <dbReference type="ARBA" id="ARBA00023004"/>
    </source>
</evidence>
<dbReference type="PANTHER" id="PTHR30352">
    <property type="entry name" value="PYRUVATE FORMATE-LYASE-ACTIVATING ENZYME"/>
    <property type="match status" value="1"/>
</dbReference>
<dbReference type="GO" id="GO:0043365">
    <property type="term" value="F:[formate-C-acetyltransferase]-activating enzyme activity"/>
    <property type="evidence" value="ECO:0007669"/>
    <property type="project" value="InterPro"/>
</dbReference>
<comment type="catalytic activity">
    <reaction evidence="11">
        <text>glycyl-[protein] + reduced [flavodoxin] + S-adenosyl-L-methionine = glycin-2-yl radical-[protein] + semiquinone [flavodoxin] + 5'-deoxyadenosine + L-methionine + H(+)</text>
        <dbReference type="Rhea" id="RHEA:61976"/>
        <dbReference type="Rhea" id="RHEA-COMP:10622"/>
        <dbReference type="Rhea" id="RHEA-COMP:14480"/>
        <dbReference type="Rhea" id="RHEA-COMP:15993"/>
        <dbReference type="Rhea" id="RHEA-COMP:15994"/>
        <dbReference type="ChEBI" id="CHEBI:15378"/>
        <dbReference type="ChEBI" id="CHEBI:17319"/>
        <dbReference type="ChEBI" id="CHEBI:29947"/>
        <dbReference type="ChEBI" id="CHEBI:32722"/>
        <dbReference type="ChEBI" id="CHEBI:57618"/>
        <dbReference type="ChEBI" id="CHEBI:57844"/>
        <dbReference type="ChEBI" id="CHEBI:59789"/>
        <dbReference type="ChEBI" id="CHEBI:140311"/>
    </reaction>
</comment>
<dbReference type="InterPro" id="IPR012837">
    <property type="entry name" value="NrdG"/>
</dbReference>
<keyword evidence="9" id="KW-0408">Iron</keyword>
<evidence type="ECO:0000256" key="10">
    <source>
        <dbReference type="ARBA" id="ARBA00023014"/>
    </source>
</evidence>
<feature type="domain" description="Radical SAM core" evidence="13">
    <location>
        <begin position="14"/>
        <end position="163"/>
    </location>
</feature>
<evidence type="ECO:0000256" key="12">
    <source>
        <dbReference type="PIRNR" id="PIRNR000368"/>
    </source>
</evidence>
<evidence type="ECO:0000259" key="13">
    <source>
        <dbReference type="PROSITE" id="PS51918"/>
    </source>
</evidence>
<dbReference type="SFLD" id="SFLDG01063">
    <property type="entry name" value="activating_enzymes__group_1"/>
    <property type="match status" value="1"/>
</dbReference>
<dbReference type="EC" id="1.97.1.-" evidence="12"/>
<organism evidence="14 15">
    <name type="scientific">Fervidicella metallireducens AeB</name>
    <dbReference type="NCBI Taxonomy" id="1403537"/>
    <lineage>
        <taxon>Bacteria</taxon>
        <taxon>Bacillati</taxon>
        <taxon>Bacillota</taxon>
        <taxon>Clostridia</taxon>
        <taxon>Eubacteriales</taxon>
        <taxon>Clostridiaceae</taxon>
        <taxon>Fervidicella</taxon>
    </lineage>
</organism>
<comment type="cofactor">
    <cofactor evidence="1">
        <name>[4Fe-4S] cluster</name>
        <dbReference type="ChEBI" id="CHEBI:49883"/>
    </cofactor>
</comment>
<dbReference type="SUPFAM" id="SSF102114">
    <property type="entry name" value="Radical SAM enzymes"/>
    <property type="match status" value="1"/>
</dbReference>
<keyword evidence="15" id="KW-1185">Reference proteome</keyword>
<evidence type="ECO:0000256" key="4">
    <source>
        <dbReference type="ARBA" id="ARBA00014281"/>
    </source>
</evidence>
<dbReference type="InterPro" id="IPR001989">
    <property type="entry name" value="Radical_activat_CS"/>
</dbReference>
<name>A0A017RUQ8_9CLOT</name>
<dbReference type="Proteomes" id="UP000019681">
    <property type="component" value="Unassembled WGS sequence"/>
</dbReference>
<dbReference type="SFLD" id="SFLDS00029">
    <property type="entry name" value="Radical_SAM"/>
    <property type="match status" value="1"/>
</dbReference>
<dbReference type="AlphaFoldDB" id="A0A017RUQ8"/>
<dbReference type="RefSeq" id="WP_035379735.1">
    <property type="nucleotide sequence ID" value="NZ_AZQP01000021.1"/>
</dbReference>
<dbReference type="InterPro" id="IPR058240">
    <property type="entry name" value="rSAM_sf"/>
</dbReference>
<comment type="function">
    <text evidence="2 12">Activation of anaerobic ribonucleoside-triphosphate reductase under anaerobic conditions by generation of an organic free radical, using S-adenosylmethionine and reduced flavodoxin as cosubstrates to produce 5'-deoxy-adenosine.</text>
</comment>
<dbReference type="STRING" id="1403537.Q428_08010"/>
<dbReference type="Pfam" id="PF13353">
    <property type="entry name" value="Fer4_12"/>
    <property type="match status" value="1"/>
</dbReference>
<evidence type="ECO:0000256" key="6">
    <source>
        <dbReference type="ARBA" id="ARBA00022691"/>
    </source>
</evidence>